<evidence type="ECO:0000259" key="3">
    <source>
        <dbReference type="PROSITE" id="PS50075"/>
    </source>
</evidence>
<proteinExistence type="predicted"/>
<dbReference type="RefSeq" id="WP_378067198.1">
    <property type="nucleotide sequence ID" value="NZ_JBHSBL010000015.1"/>
</dbReference>
<gene>
    <name evidence="4" type="ORF">ACFO0C_14930</name>
</gene>
<evidence type="ECO:0000256" key="2">
    <source>
        <dbReference type="ARBA" id="ARBA00022553"/>
    </source>
</evidence>
<organism evidence="4 5">
    <name type="scientific">Actinoplanes subglobosus</name>
    <dbReference type="NCBI Taxonomy" id="1547892"/>
    <lineage>
        <taxon>Bacteria</taxon>
        <taxon>Bacillati</taxon>
        <taxon>Actinomycetota</taxon>
        <taxon>Actinomycetes</taxon>
        <taxon>Micromonosporales</taxon>
        <taxon>Micromonosporaceae</taxon>
        <taxon>Actinoplanes</taxon>
    </lineage>
</organism>
<protein>
    <submittedName>
        <fullName evidence="4">Amino acid adenylation domain-containing protein</fullName>
    </submittedName>
</protein>
<dbReference type="CDD" id="cd05930">
    <property type="entry name" value="A_NRPS"/>
    <property type="match status" value="1"/>
</dbReference>
<keyword evidence="5" id="KW-1185">Reference proteome</keyword>
<dbReference type="InterPro" id="IPR010071">
    <property type="entry name" value="AA_adenyl_dom"/>
</dbReference>
<dbReference type="InterPro" id="IPR025110">
    <property type="entry name" value="AMP-bd_C"/>
</dbReference>
<dbReference type="SUPFAM" id="SSF56801">
    <property type="entry name" value="Acetyl-CoA synthetase-like"/>
    <property type="match status" value="1"/>
</dbReference>
<dbReference type="InterPro" id="IPR000873">
    <property type="entry name" value="AMP-dep_synth/lig_dom"/>
</dbReference>
<dbReference type="Gene3D" id="3.40.50.980">
    <property type="match status" value="2"/>
</dbReference>
<dbReference type="SMART" id="SM00823">
    <property type="entry name" value="PKS_PP"/>
    <property type="match status" value="1"/>
</dbReference>
<accession>A0ABV8IQ06</accession>
<dbReference type="EMBL" id="JBHSBL010000015">
    <property type="protein sequence ID" value="MFC4066227.1"/>
    <property type="molecule type" value="Genomic_DNA"/>
</dbReference>
<name>A0ABV8IQ06_9ACTN</name>
<dbReference type="SUPFAM" id="SSF47336">
    <property type="entry name" value="ACP-like"/>
    <property type="match status" value="1"/>
</dbReference>
<dbReference type="PANTHER" id="PTHR45527:SF1">
    <property type="entry name" value="FATTY ACID SYNTHASE"/>
    <property type="match status" value="1"/>
</dbReference>
<dbReference type="InterPro" id="IPR036736">
    <property type="entry name" value="ACP-like_sf"/>
</dbReference>
<dbReference type="InterPro" id="IPR009081">
    <property type="entry name" value="PP-bd_ACP"/>
</dbReference>
<dbReference type="Proteomes" id="UP001595867">
    <property type="component" value="Unassembled WGS sequence"/>
</dbReference>
<keyword evidence="2" id="KW-0597">Phosphoprotein</keyword>
<keyword evidence="1" id="KW-0596">Phosphopantetheine</keyword>
<dbReference type="PROSITE" id="PS00455">
    <property type="entry name" value="AMP_BINDING"/>
    <property type="match status" value="1"/>
</dbReference>
<feature type="domain" description="Carrier" evidence="3">
    <location>
        <begin position="507"/>
        <end position="582"/>
    </location>
</feature>
<evidence type="ECO:0000313" key="4">
    <source>
        <dbReference type="EMBL" id="MFC4066227.1"/>
    </source>
</evidence>
<comment type="caution">
    <text evidence="4">The sequence shown here is derived from an EMBL/GenBank/DDBJ whole genome shotgun (WGS) entry which is preliminary data.</text>
</comment>
<dbReference type="InterPro" id="IPR020806">
    <property type="entry name" value="PKS_PP-bd"/>
</dbReference>
<dbReference type="Gene3D" id="1.10.1200.10">
    <property type="entry name" value="ACP-like"/>
    <property type="match status" value="1"/>
</dbReference>
<evidence type="ECO:0000313" key="5">
    <source>
        <dbReference type="Proteomes" id="UP001595867"/>
    </source>
</evidence>
<dbReference type="PROSITE" id="PS50075">
    <property type="entry name" value="CARRIER"/>
    <property type="match status" value="1"/>
</dbReference>
<reference evidence="5" key="1">
    <citation type="journal article" date="2019" name="Int. J. Syst. Evol. Microbiol.">
        <title>The Global Catalogue of Microorganisms (GCM) 10K type strain sequencing project: providing services to taxonomists for standard genome sequencing and annotation.</title>
        <authorList>
            <consortium name="The Broad Institute Genomics Platform"/>
            <consortium name="The Broad Institute Genome Sequencing Center for Infectious Disease"/>
            <person name="Wu L."/>
            <person name="Ma J."/>
        </authorList>
    </citation>
    <scope>NUCLEOTIDE SEQUENCE [LARGE SCALE GENOMIC DNA]</scope>
    <source>
        <strain evidence="5">TBRC 5832</strain>
    </source>
</reference>
<dbReference type="InterPro" id="IPR045851">
    <property type="entry name" value="AMP-bd_C_sf"/>
</dbReference>
<dbReference type="Pfam" id="PF00550">
    <property type="entry name" value="PP-binding"/>
    <property type="match status" value="1"/>
</dbReference>
<dbReference type="InterPro" id="IPR020845">
    <property type="entry name" value="AMP-binding_CS"/>
</dbReference>
<dbReference type="Gene3D" id="2.30.38.10">
    <property type="entry name" value="Luciferase, Domain 3"/>
    <property type="match status" value="1"/>
</dbReference>
<sequence length="584" mass="61344">MLTADGPVAGSPPVSLHGLIAARAATHPQATAVEHHGVTRTYRELDDESTAFAKRLYARGVRPGDVVAICGRRSPERVVAVLGTLKAGAAFLPLDPAFPVERLHLMLTRVAARIVVGDSAGIARLAGVVPAYTYDGLGPAPAAAGTLPAVDDPDSLAYVIFTSGSTGQPKGVALTHRGLDNVIAGHRAILALGPDDRVLQFAPFSFDGVVFETALAFGAGATLILAEDDELLPGDPLAGTIARCRVTYLGAPPSTLAVTPDPGVVPLATLLTAGEQCPPHVAARWRRPGRRFFNAYGPTETTIWATMELIESDEAPAIGYAYDGVRAHVLDDALHPVEAGAVGEIFIGGVQVARGYIGEPALTAERFVPDPFGDGDRLYRTGDLASVAADGRITFLGRTDDQLKVRGHRIEPGEIEWRVAALPGVRDAAVAAVDVHGTTRLAAFYVADSGIDVAAARAAFRAEMPDWMVPATFTRVDELPRGTSGKVDRQALATAQVAAGTGPPAGRPAADLVEQLCRIGAGILLVDRVGPDDDFFDIGGNSLLAAHFVVRLNSELGHKVPLSTVFDRRTMRAMADTLKDRTHA</sequence>
<dbReference type="Gene3D" id="3.30.300.30">
    <property type="match status" value="1"/>
</dbReference>
<dbReference type="Pfam" id="PF00501">
    <property type="entry name" value="AMP-binding"/>
    <property type="match status" value="1"/>
</dbReference>
<evidence type="ECO:0000256" key="1">
    <source>
        <dbReference type="ARBA" id="ARBA00022450"/>
    </source>
</evidence>
<dbReference type="Pfam" id="PF13193">
    <property type="entry name" value="AMP-binding_C"/>
    <property type="match status" value="1"/>
</dbReference>
<dbReference type="NCBIfam" id="TIGR01733">
    <property type="entry name" value="AA-adenyl-dom"/>
    <property type="match status" value="1"/>
</dbReference>
<dbReference type="PANTHER" id="PTHR45527">
    <property type="entry name" value="NONRIBOSOMAL PEPTIDE SYNTHETASE"/>
    <property type="match status" value="1"/>
</dbReference>